<evidence type="ECO:0000256" key="8">
    <source>
        <dbReference type="ARBA" id="ARBA00023053"/>
    </source>
</evidence>
<dbReference type="InterPro" id="IPR012336">
    <property type="entry name" value="Thioredoxin-like_fold"/>
</dbReference>
<keyword evidence="9 12" id="KW-0406">Ion transport</keyword>
<dbReference type="PANTHER" id="PTHR30341">
    <property type="entry name" value="SODIUM ION/PROTON ANTIPORTER NHAA-RELATED"/>
    <property type="match status" value="1"/>
</dbReference>
<dbReference type="InterPro" id="IPR036249">
    <property type="entry name" value="Thioredoxin-like_sf"/>
</dbReference>
<keyword evidence="11 12" id="KW-0739">Sodium transport</keyword>
<organism evidence="14 15">
    <name type="scientific">Actinopolyspora saharensis</name>
    <dbReference type="NCBI Taxonomy" id="995062"/>
    <lineage>
        <taxon>Bacteria</taxon>
        <taxon>Bacillati</taxon>
        <taxon>Actinomycetota</taxon>
        <taxon>Actinomycetes</taxon>
        <taxon>Actinopolysporales</taxon>
        <taxon>Actinopolysporaceae</taxon>
        <taxon>Actinopolyspora</taxon>
    </lineage>
</organism>
<dbReference type="NCBIfam" id="TIGR00773">
    <property type="entry name" value="NhaA"/>
    <property type="match status" value="1"/>
</dbReference>
<dbReference type="Pfam" id="PF13462">
    <property type="entry name" value="Thioredoxin_4"/>
    <property type="match status" value="1"/>
</dbReference>
<feature type="transmembrane region" description="Helical" evidence="12">
    <location>
        <begin position="20"/>
        <end position="41"/>
    </location>
</feature>
<evidence type="ECO:0000259" key="13">
    <source>
        <dbReference type="PROSITE" id="PS51352"/>
    </source>
</evidence>
<keyword evidence="15" id="KW-1185">Reference proteome</keyword>
<feature type="transmembrane region" description="Helical" evidence="12">
    <location>
        <begin position="191"/>
        <end position="210"/>
    </location>
</feature>
<dbReference type="InterPro" id="IPR004670">
    <property type="entry name" value="NhaA"/>
</dbReference>
<gene>
    <name evidence="12" type="primary">nhaA</name>
    <name evidence="14" type="ORF">SAMN04489718_0492</name>
</gene>
<dbReference type="InterPro" id="IPR013766">
    <property type="entry name" value="Thioredoxin_domain"/>
</dbReference>
<keyword evidence="5 12" id="KW-1003">Cell membrane</keyword>
<comment type="similarity">
    <text evidence="12">Belongs to the NhaA Na(+)/H(+) (TC 2.A.33) antiporter family.</text>
</comment>
<dbReference type="InterPro" id="IPR023171">
    <property type="entry name" value="Na/H_antiporter_dom_sf"/>
</dbReference>
<evidence type="ECO:0000256" key="5">
    <source>
        <dbReference type="ARBA" id="ARBA00022475"/>
    </source>
</evidence>
<dbReference type="Gene3D" id="1.20.1530.10">
    <property type="entry name" value="Na+/H+ antiporter like domain"/>
    <property type="match status" value="1"/>
</dbReference>
<feature type="domain" description="Thioredoxin" evidence="13">
    <location>
        <begin position="432"/>
        <end position="616"/>
    </location>
</feature>
<comment type="function">
    <text evidence="12">Na(+)/H(+) antiporter that extrudes sodium in exchange for external protons.</text>
</comment>
<name>A0A1H0YJQ2_9ACTN</name>
<dbReference type="GO" id="GO:0015385">
    <property type="term" value="F:sodium:proton antiporter activity"/>
    <property type="evidence" value="ECO:0007669"/>
    <property type="project" value="UniProtKB-UniRule"/>
</dbReference>
<feature type="transmembrane region" description="Helical" evidence="12">
    <location>
        <begin position="73"/>
        <end position="92"/>
    </location>
</feature>
<evidence type="ECO:0000256" key="9">
    <source>
        <dbReference type="ARBA" id="ARBA00023065"/>
    </source>
</evidence>
<dbReference type="PANTHER" id="PTHR30341:SF0">
    <property type="entry name" value="NA(+)_H(+) ANTIPORTER NHAA"/>
    <property type="match status" value="1"/>
</dbReference>
<evidence type="ECO:0000256" key="4">
    <source>
        <dbReference type="ARBA" id="ARBA00022449"/>
    </source>
</evidence>
<keyword evidence="4 12" id="KW-0050">Antiport</keyword>
<evidence type="ECO:0000313" key="14">
    <source>
        <dbReference type="EMBL" id="SDQ15161.1"/>
    </source>
</evidence>
<dbReference type="RefSeq" id="WP_245695573.1">
    <property type="nucleotide sequence ID" value="NZ_FNKO01000001.1"/>
</dbReference>
<evidence type="ECO:0000256" key="1">
    <source>
        <dbReference type="ARBA" id="ARBA00004429"/>
    </source>
</evidence>
<evidence type="ECO:0000256" key="11">
    <source>
        <dbReference type="ARBA" id="ARBA00023201"/>
    </source>
</evidence>
<dbReference type="Gene3D" id="3.40.30.10">
    <property type="entry name" value="Glutaredoxin"/>
    <property type="match status" value="1"/>
</dbReference>
<dbReference type="HAMAP" id="MF_01844">
    <property type="entry name" value="NhaA"/>
    <property type="match status" value="1"/>
</dbReference>
<comment type="similarity">
    <text evidence="2">In the N-terminal section; belongs to the NhaA Na(+)/H(+) (TC 2.A.33) antiporter family.</text>
</comment>
<evidence type="ECO:0000256" key="7">
    <source>
        <dbReference type="ARBA" id="ARBA00022989"/>
    </source>
</evidence>
<feature type="transmembrane region" description="Helical" evidence="12">
    <location>
        <begin position="404"/>
        <end position="425"/>
    </location>
</feature>
<dbReference type="Proteomes" id="UP000199301">
    <property type="component" value="Unassembled WGS sequence"/>
</dbReference>
<keyword evidence="6 12" id="KW-0812">Transmembrane</keyword>
<reference evidence="15" key="1">
    <citation type="submission" date="2016-10" db="EMBL/GenBank/DDBJ databases">
        <authorList>
            <person name="Varghese N."/>
            <person name="Submissions S."/>
        </authorList>
    </citation>
    <scope>NUCLEOTIDE SEQUENCE [LARGE SCALE GENOMIC DNA]</scope>
    <source>
        <strain evidence="15">DSM 45459</strain>
    </source>
</reference>
<accession>A0A1H0YJQ2</accession>
<dbReference type="GO" id="GO:0005886">
    <property type="term" value="C:plasma membrane"/>
    <property type="evidence" value="ECO:0007669"/>
    <property type="project" value="UniProtKB-SubCell"/>
</dbReference>
<evidence type="ECO:0000256" key="12">
    <source>
        <dbReference type="HAMAP-Rule" id="MF_01844"/>
    </source>
</evidence>
<evidence type="ECO:0000256" key="3">
    <source>
        <dbReference type="ARBA" id="ARBA00022448"/>
    </source>
</evidence>
<feature type="transmembrane region" description="Helical" evidence="12">
    <location>
        <begin position="165"/>
        <end position="185"/>
    </location>
</feature>
<feature type="transmembrane region" description="Helical" evidence="12">
    <location>
        <begin position="104"/>
        <end position="126"/>
    </location>
</feature>
<dbReference type="EMBL" id="FNKO01000001">
    <property type="protein sequence ID" value="SDQ15161.1"/>
    <property type="molecule type" value="Genomic_DNA"/>
</dbReference>
<dbReference type="Pfam" id="PF06965">
    <property type="entry name" value="Na_H_antiport_1"/>
    <property type="match status" value="1"/>
</dbReference>
<feature type="transmembrane region" description="Helical" evidence="12">
    <location>
        <begin position="367"/>
        <end position="392"/>
    </location>
</feature>
<keyword evidence="8 12" id="KW-0915">Sodium</keyword>
<comment type="catalytic activity">
    <reaction evidence="12">
        <text>Na(+)(in) + 2 H(+)(out) = Na(+)(out) + 2 H(+)(in)</text>
        <dbReference type="Rhea" id="RHEA:29251"/>
        <dbReference type="ChEBI" id="CHEBI:15378"/>
        <dbReference type="ChEBI" id="CHEBI:29101"/>
    </reaction>
</comment>
<evidence type="ECO:0000256" key="2">
    <source>
        <dbReference type="ARBA" id="ARBA00007006"/>
    </source>
</evidence>
<evidence type="ECO:0000256" key="10">
    <source>
        <dbReference type="ARBA" id="ARBA00023136"/>
    </source>
</evidence>
<proteinExistence type="inferred from homology"/>
<protein>
    <recommendedName>
        <fullName evidence="12">Na(+)/H(+) antiporter NhaA</fullName>
    </recommendedName>
    <alternativeName>
        <fullName evidence="12">Sodium/proton antiporter NhaA</fullName>
    </alternativeName>
</protein>
<dbReference type="PROSITE" id="PS51352">
    <property type="entry name" value="THIOREDOXIN_2"/>
    <property type="match status" value="1"/>
</dbReference>
<comment type="subcellular location">
    <subcellularLocation>
        <location evidence="1">Cell inner membrane</location>
        <topology evidence="1">Multi-pass membrane protein</topology>
    </subcellularLocation>
    <subcellularLocation>
        <location evidence="12">Cell membrane</location>
        <topology evidence="12">Multi-pass membrane protein</topology>
    </subcellularLocation>
</comment>
<sequence length="620" mass="65918">MRLPASTVTRSLPRAVQAFLATEASSTLLLLAATVVAIVWANSPFAASYEALWHTPLAVRIGVLELELDLRHWINDGLMALFFFVIGMEVSRESTLGEMRNRRMVAVPLLAALGGLALPAVLYLVINAGGPGAIGWGIPIATDTAFVLGMLALVGPRCPDPLRVFLLTLAVVDDVGAIGVVAIVYTNEISVSALVAAVVLFVLVLVVRWIGIRWAPLFTALAVVIWVLTVESGLHPTVVGLALGALVRVHVPPDARVLRVGELAQAFTRNPTPERGHAARRELQAAVPPNERLQLRLHPWTSYAVIPLFALANAGIPLGADTLARAATSPVTHGVVAGLVVGKFAGVALGSWVGLRSGLGSLPGQLVWGQLLGGAALAGIGFTVSLFITELAFAEQALRTEAEVGILAGSLLAAIIGRVVFWLAWNRGAVCAPPGEDTSAEQLPDTLADPVSEHDHALGPESATVTLVEYADYECPSCGTMHPVLHALRARYGSQLRFVFRHYPIDSLHPNARRAALAAEEAGARGRFWQMHERLFTHQRELDADGLAAHAEQVGLPADVITNRHVRRHTDRVDADIASGRASGVRGTPTFFVNGQRYKGGNNSVELTAAIESALAESEE</sequence>
<feature type="transmembrane region" description="Helical" evidence="12">
    <location>
        <begin position="300"/>
        <end position="319"/>
    </location>
</feature>
<dbReference type="STRING" id="995062.SAMN04489718_0492"/>
<evidence type="ECO:0000256" key="6">
    <source>
        <dbReference type="ARBA" id="ARBA00022692"/>
    </source>
</evidence>
<dbReference type="SUPFAM" id="SSF52833">
    <property type="entry name" value="Thioredoxin-like"/>
    <property type="match status" value="1"/>
</dbReference>
<feature type="transmembrane region" description="Helical" evidence="12">
    <location>
        <begin position="132"/>
        <end position="153"/>
    </location>
</feature>
<keyword evidence="7 12" id="KW-1133">Transmembrane helix</keyword>
<keyword evidence="3 12" id="KW-0813">Transport</keyword>
<evidence type="ECO:0000313" key="15">
    <source>
        <dbReference type="Proteomes" id="UP000199301"/>
    </source>
</evidence>
<feature type="transmembrane region" description="Helical" evidence="12">
    <location>
        <begin position="331"/>
        <end position="355"/>
    </location>
</feature>
<keyword evidence="10 12" id="KW-0472">Membrane</keyword>
<dbReference type="GO" id="GO:0006885">
    <property type="term" value="P:regulation of pH"/>
    <property type="evidence" value="ECO:0007669"/>
    <property type="project" value="UniProtKB-UniRule"/>
</dbReference>
<feature type="transmembrane region" description="Helical" evidence="12">
    <location>
        <begin position="217"/>
        <end position="247"/>
    </location>
</feature>
<dbReference type="AlphaFoldDB" id="A0A1H0YJQ2"/>